<evidence type="ECO:0000256" key="3">
    <source>
        <dbReference type="ARBA" id="ARBA00023125"/>
    </source>
</evidence>
<dbReference type="FunFam" id="1.10.10.10:FF:000001">
    <property type="entry name" value="LysR family transcriptional regulator"/>
    <property type="match status" value="1"/>
</dbReference>
<evidence type="ECO:0000256" key="2">
    <source>
        <dbReference type="ARBA" id="ARBA00023015"/>
    </source>
</evidence>
<evidence type="ECO:0000313" key="7">
    <source>
        <dbReference type="Proteomes" id="UP000199647"/>
    </source>
</evidence>
<dbReference type="PANTHER" id="PTHR30537:SF26">
    <property type="entry name" value="GLYCINE CLEAVAGE SYSTEM TRANSCRIPTIONAL ACTIVATOR"/>
    <property type="match status" value="1"/>
</dbReference>
<dbReference type="CDD" id="cd00090">
    <property type="entry name" value="HTH_ARSR"/>
    <property type="match status" value="1"/>
</dbReference>
<protein>
    <submittedName>
        <fullName evidence="6">Transcriptional regulator, LysR family</fullName>
    </submittedName>
</protein>
<gene>
    <name evidence="6" type="ORF">SAMN05216548_106202</name>
</gene>
<dbReference type="InterPro" id="IPR058163">
    <property type="entry name" value="LysR-type_TF_proteobact-type"/>
</dbReference>
<feature type="domain" description="HTH lysR-type" evidence="5">
    <location>
        <begin position="8"/>
        <end position="65"/>
    </location>
</feature>
<dbReference type="Pfam" id="PF00126">
    <property type="entry name" value="HTH_1"/>
    <property type="match status" value="1"/>
</dbReference>
<keyword evidence="7" id="KW-1185">Reference proteome</keyword>
<evidence type="ECO:0000256" key="1">
    <source>
        <dbReference type="ARBA" id="ARBA00009437"/>
    </source>
</evidence>
<keyword evidence="2" id="KW-0805">Transcription regulation</keyword>
<dbReference type="GO" id="GO:0006351">
    <property type="term" value="P:DNA-templated transcription"/>
    <property type="evidence" value="ECO:0007669"/>
    <property type="project" value="TreeGrafter"/>
</dbReference>
<dbReference type="AlphaFoldDB" id="A0A1H9HYA2"/>
<dbReference type="InterPro" id="IPR036388">
    <property type="entry name" value="WH-like_DNA-bd_sf"/>
</dbReference>
<dbReference type="InterPro" id="IPR005119">
    <property type="entry name" value="LysR_subst-bd"/>
</dbReference>
<keyword evidence="3" id="KW-0238">DNA-binding</keyword>
<dbReference type="Pfam" id="PF03466">
    <property type="entry name" value="LysR_substrate"/>
    <property type="match status" value="1"/>
</dbReference>
<keyword evidence="4" id="KW-0804">Transcription</keyword>
<sequence length="326" mass="35446">MRRRETHILLNELSVFELAARHGSFSEAARELGITQSAVSHQVGRLERELGTVLFERVWRGVTLTEAGRVLSDSVRASLDLLSLGVDAARSLGNGQRITVVTDFGFAAYWLLPHLDALKEVLPEIEVRITTTQSSANVDFSAGDLVIAFGVEAPAGWESVRLIDETVVPVANPVLAERLARGELARVPRLHLSLPETPPPRNAAPAASNERWMGWPSYLAGQATTSTGGAWESAGPDLTFSNYPLVIQAAMAGQGVALGWRPLVDTLLNQGLLVPVLPERTTPSRGYDLLLPPFRGGRSHVHALKDWLVGQFSASRRQKNEEDETA</sequence>
<comment type="similarity">
    <text evidence="1">Belongs to the LysR transcriptional regulatory family.</text>
</comment>
<dbReference type="GO" id="GO:0003700">
    <property type="term" value="F:DNA-binding transcription factor activity"/>
    <property type="evidence" value="ECO:0007669"/>
    <property type="project" value="InterPro"/>
</dbReference>
<proteinExistence type="inferred from homology"/>
<evidence type="ECO:0000259" key="5">
    <source>
        <dbReference type="PROSITE" id="PS50931"/>
    </source>
</evidence>
<dbReference type="PANTHER" id="PTHR30537">
    <property type="entry name" value="HTH-TYPE TRANSCRIPTIONAL REGULATOR"/>
    <property type="match status" value="1"/>
</dbReference>
<dbReference type="InterPro" id="IPR036390">
    <property type="entry name" value="WH_DNA-bd_sf"/>
</dbReference>
<dbReference type="InterPro" id="IPR000847">
    <property type="entry name" value="LysR_HTH_N"/>
</dbReference>
<dbReference type="Proteomes" id="UP000199647">
    <property type="component" value="Unassembled WGS sequence"/>
</dbReference>
<name>A0A1H9HYA2_9HYPH</name>
<evidence type="ECO:0000313" key="6">
    <source>
        <dbReference type="EMBL" id="SEQ67152.1"/>
    </source>
</evidence>
<dbReference type="OrthoDB" id="9793571at2"/>
<dbReference type="EMBL" id="FOFG01000006">
    <property type="protein sequence ID" value="SEQ67152.1"/>
    <property type="molecule type" value="Genomic_DNA"/>
</dbReference>
<dbReference type="PROSITE" id="PS50931">
    <property type="entry name" value="HTH_LYSR"/>
    <property type="match status" value="1"/>
</dbReference>
<dbReference type="SUPFAM" id="SSF46785">
    <property type="entry name" value="Winged helix' DNA-binding domain"/>
    <property type="match status" value="1"/>
</dbReference>
<organism evidence="6 7">
    <name type="scientific">Faunimonas pinastri</name>
    <dbReference type="NCBI Taxonomy" id="1855383"/>
    <lineage>
        <taxon>Bacteria</taxon>
        <taxon>Pseudomonadati</taxon>
        <taxon>Pseudomonadota</taxon>
        <taxon>Alphaproteobacteria</taxon>
        <taxon>Hyphomicrobiales</taxon>
        <taxon>Afifellaceae</taxon>
        <taxon>Faunimonas</taxon>
    </lineage>
</organism>
<dbReference type="InterPro" id="IPR011991">
    <property type="entry name" value="ArsR-like_HTH"/>
</dbReference>
<evidence type="ECO:0000256" key="4">
    <source>
        <dbReference type="ARBA" id="ARBA00023163"/>
    </source>
</evidence>
<dbReference type="Gene3D" id="3.40.190.10">
    <property type="entry name" value="Periplasmic binding protein-like II"/>
    <property type="match status" value="2"/>
</dbReference>
<dbReference type="RefSeq" id="WP_092496550.1">
    <property type="nucleotide sequence ID" value="NZ_FOFG01000006.1"/>
</dbReference>
<dbReference type="Gene3D" id="1.10.10.10">
    <property type="entry name" value="Winged helix-like DNA-binding domain superfamily/Winged helix DNA-binding domain"/>
    <property type="match status" value="1"/>
</dbReference>
<accession>A0A1H9HYA2</accession>
<dbReference type="GO" id="GO:0043565">
    <property type="term" value="F:sequence-specific DNA binding"/>
    <property type="evidence" value="ECO:0007669"/>
    <property type="project" value="TreeGrafter"/>
</dbReference>
<dbReference type="SUPFAM" id="SSF53850">
    <property type="entry name" value="Periplasmic binding protein-like II"/>
    <property type="match status" value="1"/>
</dbReference>
<reference evidence="6 7" key="1">
    <citation type="submission" date="2016-10" db="EMBL/GenBank/DDBJ databases">
        <authorList>
            <person name="de Groot N.N."/>
        </authorList>
    </citation>
    <scope>NUCLEOTIDE SEQUENCE [LARGE SCALE GENOMIC DNA]</scope>
    <source>
        <strain evidence="6 7">A52C2</strain>
    </source>
</reference>
<dbReference type="STRING" id="1855383.SAMN05216548_106202"/>
<dbReference type="PRINTS" id="PR00039">
    <property type="entry name" value="HTHLYSR"/>
</dbReference>